<dbReference type="EMBL" id="CP009056">
    <property type="protein sequence ID" value="AJA46005.1"/>
    <property type="molecule type" value="Genomic_DNA"/>
</dbReference>
<reference evidence="2 3" key="1">
    <citation type="journal article" date="2014" name="Appl. Environ. Microbiol.">
        <title>Gut symbionts from distinct hosts exhibit genotoxic activity via divergent colibactin biosynthetic pathways.</title>
        <authorList>
            <person name="Engel P."/>
            <person name="Vizcaino M.I."/>
            <person name="Crawford J.M."/>
        </authorList>
    </citation>
    <scope>NUCLEOTIDE SEQUENCE [LARGE SCALE GENOMIC DNA]</scope>
    <source>
        <strain evidence="2 3">PEB0191</strain>
    </source>
</reference>
<dbReference type="STRING" id="1267021.FPB0191_02201"/>
<feature type="domain" description="ABC-three component systems C-terminal" evidence="1">
    <location>
        <begin position="173"/>
        <end position="317"/>
    </location>
</feature>
<dbReference type="InterPro" id="IPR046917">
    <property type="entry name" value="ABC-3C_CTD12"/>
</dbReference>
<evidence type="ECO:0000313" key="2">
    <source>
        <dbReference type="EMBL" id="AJA46005.1"/>
    </source>
</evidence>
<gene>
    <name evidence="2" type="ORF">FPB0191_02201</name>
</gene>
<organism evidence="2 3">
    <name type="scientific">Frischella perrara</name>
    <dbReference type="NCBI Taxonomy" id="1267021"/>
    <lineage>
        <taxon>Bacteria</taxon>
        <taxon>Pseudomonadati</taxon>
        <taxon>Pseudomonadota</taxon>
        <taxon>Gammaproteobacteria</taxon>
        <taxon>Orbales</taxon>
        <taxon>Orbaceae</taxon>
        <taxon>Frischella</taxon>
    </lineage>
</organism>
<dbReference type="HOGENOM" id="CLU_870862_0_0_6"/>
<sequence length="325" mass="37251">MAVYSYEDMSDEQFERLVVIICQRILGNSAQGFAKGPDGGRDAKFIGTADLFPSQSCPWVGITIIQAKHTNGYNRNCSEPDFYNKENKTNPNSVIGAELIRIKKLRDNNELDNYALFTNRRLTGNAESEICKTISEYINVNIASVKIIDVNQIELYLKWYPEIVKVADLDPIDSPLIVSPDDLAEVIQAFANQASSIIKGISDKDIKRTAYARKNQLNNMTEAYSNELIRRYLKDVDEIESFLSAPENSELRERYNLAAEEFCLNIIAKRKHYQTFDEVIVYLSKLLVDREPILKQTKHKRLVNTMLFFMYWSCDIGVNEDVETK</sequence>
<keyword evidence="3" id="KW-1185">Reference proteome</keyword>
<dbReference type="Proteomes" id="UP000030901">
    <property type="component" value="Chromosome"/>
</dbReference>
<name>A0A0A7S391_FRIPE</name>
<dbReference type="AlphaFoldDB" id="A0A0A7S391"/>
<evidence type="ECO:0000313" key="3">
    <source>
        <dbReference type="Proteomes" id="UP000030901"/>
    </source>
</evidence>
<protein>
    <recommendedName>
        <fullName evidence="1">ABC-three component systems C-terminal domain-containing protein</fullName>
    </recommendedName>
</protein>
<dbReference type="RefSeq" id="WP_039106101.1">
    <property type="nucleotide sequence ID" value="NZ_CP009056.1"/>
</dbReference>
<accession>A0A0A7S391</accession>
<dbReference type="KEGG" id="fpp:FPB0191_02201"/>
<proteinExistence type="predicted"/>
<dbReference type="Pfam" id="PF20279">
    <property type="entry name" value="CTD12"/>
    <property type="match status" value="1"/>
</dbReference>
<dbReference type="OrthoDB" id="7820209at2"/>
<evidence type="ECO:0000259" key="1">
    <source>
        <dbReference type="Pfam" id="PF20279"/>
    </source>
</evidence>